<accession>A0ABT7ZEF3</accession>
<evidence type="ECO:0000313" key="2">
    <source>
        <dbReference type="EMBL" id="MDN3297885.1"/>
    </source>
</evidence>
<dbReference type="EMBL" id="JAUEPL010000064">
    <property type="protein sequence ID" value="MDN3297885.1"/>
    <property type="molecule type" value="Genomic_DNA"/>
</dbReference>
<dbReference type="RefSeq" id="WP_290115322.1">
    <property type="nucleotide sequence ID" value="NZ_JAUEPL010000064.1"/>
</dbReference>
<keyword evidence="3" id="KW-1185">Reference proteome</keyword>
<keyword evidence="1" id="KW-0732">Signal</keyword>
<proteinExistence type="predicted"/>
<reference evidence="2" key="1">
    <citation type="submission" date="2023-06" db="EMBL/GenBank/DDBJ databases">
        <title>WGS-Sequencing of Streptomyces ficellus isolate 21 collected from sand in Gara Djebilet Iron Mine in Algeria.</title>
        <authorList>
            <person name="Zegers G.P."/>
            <person name="Gomez A."/>
            <person name="Gueddou A."/>
            <person name="Zahara A.F."/>
            <person name="Worth M."/>
            <person name="Sevigny J.L."/>
            <person name="Tisa L."/>
        </authorList>
    </citation>
    <scope>NUCLEOTIDE SEQUENCE</scope>
    <source>
        <strain evidence="2">AS11</strain>
    </source>
</reference>
<sequence>MASRVRRLLVAGIAAAATAVVGASTLAVANAAPRAAGVTAGAQAADDGTLPPVAVEDFSYPGAAKILQEKGIKLFKGDGHILLADCDGSASQIQVWTRRSEDGKICFQANAHSGYLTLEVPEVFALQTADRAISADLTAEGKTETVAVPKDKLVPVGEGTSGAPTVLVEIRVTG</sequence>
<feature type="signal peptide" evidence="1">
    <location>
        <begin position="1"/>
        <end position="23"/>
    </location>
</feature>
<feature type="chain" id="PRO_5045408631" description="Secreted protein" evidence="1">
    <location>
        <begin position="24"/>
        <end position="174"/>
    </location>
</feature>
<organism evidence="2 3">
    <name type="scientific">Streptomyces ficellus</name>
    <dbReference type="NCBI Taxonomy" id="1977088"/>
    <lineage>
        <taxon>Bacteria</taxon>
        <taxon>Bacillati</taxon>
        <taxon>Actinomycetota</taxon>
        <taxon>Actinomycetes</taxon>
        <taxon>Kitasatosporales</taxon>
        <taxon>Streptomycetaceae</taxon>
        <taxon>Streptomyces</taxon>
    </lineage>
</organism>
<name>A0ABT7ZEF3_9ACTN</name>
<dbReference type="Proteomes" id="UP001174050">
    <property type="component" value="Unassembled WGS sequence"/>
</dbReference>
<protein>
    <recommendedName>
        <fullName evidence="4">Secreted protein</fullName>
    </recommendedName>
</protein>
<comment type="caution">
    <text evidence="2">The sequence shown here is derived from an EMBL/GenBank/DDBJ whole genome shotgun (WGS) entry which is preliminary data.</text>
</comment>
<evidence type="ECO:0000313" key="3">
    <source>
        <dbReference type="Proteomes" id="UP001174050"/>
    </source>
</evidence>
<gene>
    <name evidence="2" type="ORF">QWM81_28370</name>
</gene>
<evidence type="ECO:0008006" key="4">
    <source>
        <dbReference type="Google" id="ProtNLM"/>
    </source>
</evidence>
<evidence type="ECO:0000256" key="1">
    <source>
        <dbReference type="SAM" id="SignalP"/>
    </source>
</evidence>